<dbReference type="GO" id="GO:0032588">
    <property type="term" value="C:trans-Golgi network membrane"/>
    <property type="evidence" value="ECO:0007669"/>
    <property type="project" value="TreeGrafter"/>
</dbReference>
<comment type="subcellular location">
    <subcellularLocation>
        <location evidence="1">Cytoplasmic vesicle</location>
    </subcellularLocation>
    <subcellularLocation>
        <location evidence="2">Golgi apparatus</location>
        <location evidence="2">trans-Golgi network</location>
    </subcellularLocation>
</comment>
<dbReference type="SUPFAM" id="SSF48464">
    <property type="entry name" value="ENTH/VHS domain"/>
    <property type="match status" value="1"/>
</dbReference>
<dbReference type="InterPro" id="IPR035802">
    <property type="entry name" value="ENTH/VHS_tepsin"/>
</dbReference>
<dbReference type="Proteomes" id="UP001152795">
    <property type="component" value="Unassembled WGS sequence"/>
</dbReference>
<dbReference type="EMBL" id="CACRXK020035539">
    <property type="protein sequence ID" value="CAB4044598.1"/>
    <property type="molecule type" value="Genomic_DNA"/>
</dbReference>
<dbReference type="GO" id="GO:0031410">
    <property type="term" value="C:cytoplasmic vesicle"/>
    <property type="evidence" value="ECO:0007669"/>
    <property type="project" value="UniProtKB-SubCell"/>
</dbReference>
<accession>A0A7D9KF17</accession>
<protein>
    <submittedName>
        <fullName evidence="5">Uncharacterized protein</fullName>
    </submittedName>
</protein>
<keyword evidence="6" id="KW-1185">Reference proteome</keyword>
<dbReference type="AlphaFoldDB" id="A0A7D9KF17"/>
<dbReference type="PANTHER" id="PTHR21514:SF0">
    <property type="entry name" value="AP-4 COMPLEX ACCESSORY SUBUNIT TEPSIN"/>
    <property type="match status" value="1"/>
</dbReference>
<dbReference type="OrthoDB" id="118154at2759"/>
<evidence type="ECO:0000256" key="1">
    <source>
        <dbReference type="ARBA" id="ARBA00004541"/>
    </source>
</evidence>
<keyword evidence="4" id="KW-0968">Cytoplasmic vesicle</keyword>
<comment type="caution">
    <text evidence="5">The sequence shown here is derived from an EMBL/GenBank/DDBJ whole genome shotgun (WGS) entry which is preliminary data.</text>
</comment>
<name>A0A7D9KF17_PARCT</name>
<evidence type="ECO:0000313" key="5">
    <source>
        <dbReference type="EMBL" id="CAB4044598.1"/>
    </source>
</evidence>
<dbReference type="InterPro" id="IPR039273">
    <property type="entry name" value="TEPSIN"/>
</dbReference>
<dbReference type="PROSITE" id="PS50942">
    <property type="entry name" value="ENTH"/>
    <property type="match status" value="1"/>
</dbReference>
<sequence length="127" mass="14103">MAAFFAGSITSNLKFTAKVPLLMKATSNDEKPTQGYNLQEISTISKSSLPNCQSLLTFLLGRLEKKDPRIKFKVLHLMKYLVINGHSEFRAQLRHNAEAVKKTVNFQGELDSVHGDGLNLKVQQAAS</sequence>
<evidence type="ECO:0000256" key="2">
    <source>
        <dbReference type="ARBA" id="ARBA00004601"/>
    </source>
</evidence>
<evidence type="ECO:0000256" key="4">
    <source>
        <dbReference type="ARBA" id="ARBA00023329"/>
    </source>
</evidence>
<proteinExistence type="predicted"/>
<dbReference type="CDD" id="cd03572">
    <property type="entry name" value="ENTH_like_Tepsin"/>
    <property type="match status" value="1"/>
</dbReference>
<dbReference type="Gene3D" id="1.25.40.90">
    <property type="match status" value="1"/>
</dbReference>
<evidence type="ECO:0000313" key="6">
    <source>
        <dbReference type="Proteomes" id="UP001152795"/>
    </source>
</evidence>
<reference evidence="5" key="1">
    <citation type="submission" date="2020-04" db="EMBL/GenBank/DDBJ databases">
        <authorList>
            <person name="Alioto T."/>
            <person name="Alioto T."/>
            <person name="Gomez Garrido J."/>
        </authorList>
    </citation>
    <scope>NUCLEOTIDE SEQUENCE</scope>
    <source>
        <strain evidence="5">A484AB</strain>
    </source>
</reference>
<keyword evidence="3" id="KW-0333">Golgi apparatus</keyword>
<dbReference type="InterPro" id="IPR008942">
    <property type="entry name" value="ENTH_VHS"/>
</dbReference>
<feature type="non-terminal residue" evidence="5">
    <location>
        <position position="1"/>
    </location>
</feature>
<dbReference type="InterPro" id="IPR013809">
    <property type="entry name" value="ENTH"/>
</dbReference>
<dbReference type="Pfam" id="PF01417">
    <property type="entry name" value="ENTH"/>
    <property type="match status" value="1"/>
</dbReference>
<evidence type="ECO:0000256" key="3">
    <source>
        <dbReference type="ARBA" id="ARBA00023034"/>
    </source>
</evidence>
<gene>
    <name evidence="5" type="ORF">PACLA_8A049652</name>
</gene>
<dbReference type="PANTHER" id="PTHR21514">
    <property type="entry name" value="AP-4 COMPLEX ACCESSORY SUBUNIT TEPSIN"/>
    <property type="match status" value="1"/>
</dbReference>
<organism evidence="5 6">
    <name type="scientific">Paramuricea clavata</name>
    <name type="common">Red gorgonian</name>
    <name type="synonym">Violescent sea-whip</name>
    <dbReference type="NCBI Taxonomy" id="317549"/>
    <lineage>
        <taxon>Eukaryota</taxon>
        <taxon>Metazoa</taxon>
        <taxon>Cnidaria</taxon>
        <taxon>Anthozoa</taxon>
        <taxon>Octocorallia</taxon>
        <taxon>Malacalcyonacea</taxon>
        <taxon>Plexauridae</taxon>
        <taxon>Paramuricea</taxon>
    </lineage>
</organism>